<accession>A0A2T2P561</accession>
<dbReference type="InterPro" id="IPR042448">
    <property type="entry name" value="CCNB1IP1"/>
</dbReference>
<dbReference type="PROSITE" id="PS50089">
    <property type="entry name" value="ZF_RING_2"/>
    <property type="match status" value="1"/>
</dbReference>
<evidence type="ECO:0000313" key="7">
    <source>
        <dbReference type="EMBL" id="PSN72824.1"/>
    </source>
</evidence>
<keyword evidence="1" id="KW-0479">Metal-binding</keyword>
<dbReference type="PROSITE" id="PS00518">
    <property type="entry name" value="ZF_RING_1"/>
    <property type="match status" value="1"/>
</dbReference>
<evidence type="ECO:0000256" key="5">
    <source>
        <dbReference type="SAM" id="Coils"/>
    </source>
</evidence>
<dbReference type="GO" id="GO:0007131">
    <property type="term" value="P:reciprocal meiotic recombination"/>
    <property type="evidence" value="ECO:0007669"/>
    <property type="project" value="InterPro"/>
</dbReference>
<feature type="coiled-coil region" evidence="5">
    <location>
        <begin position="110"/>
        <end position="155"/>
    </location>
</feature>
<dbReference type="InterPro" id="IPR001841">
    <property type="entry name" value="Znf_RING"/>
</dbReference>
<feature type="non-terminal residue" evidence="7">
    <location>
        <position position="201"/>
    </location>
</feature>
<dbReference type="PANTHER" id="PTHR14305:SF0">
    <property type="entry name" value="E3 UBIQUITIN-PROTEIN LIGASE CCNB1IP1"/>
    <property type="match status" value="1"/>
</dbReference>
<reference evidence="7 8" key="1">
    <citation type="journal article" date="2018" name="Front. Microbiol.">
        <title>Genome-Wide Analysis of Corynespora cassiicola Leaf Fall Disease Putative Effectors.</title>
        <authorList>
            <person name="Lopez D."/>
            <person name="Ribeiro S."/>
            <person name="Label P."/>
            <person name="Fumanal B."/>
            <person name="Venisse J.S."/>
            <person name="Kohler A."/>
            <person name="de Oliveira R.R."/>
            <person name="Labutti K."/>
            <person name="Lipzen A."/>
            <person name="Lail K."/>
            <person name="Bauer D."/>
            <person name="Ohm R.A."/>
            <person name="Barry K.W."/>
            <person name="Spatafora J."/>
            <person name="Grigoriev I.V."/>
            <person name="Martin F.M."/>
            <person name="Pujade-Renaud V."/>
        </authorList>
    </citation>
    <scope>NUCLEOTIDE SEQUENCE [LARGE SCALE GENOMIC DNA]</scope>
    <source>
        <strain evidence="7 8">Philippines</strain>
    </source>
</reference>
<dbReference type="SMART" id="SM00184">
    <property type="entry name" value="RING"/>
    <property type="match status" value="1"/>
</dbReference>
<keyword evidence="8" id="KW-1185">Reference proteome</keyword>
<dbReference type="AlphaFoldDB" id="A0A2T2P561"/>
<dbReference type="GO" id="GO:0008270">
    <property type="term" value="F:zinc ion binding"/>
    <property type="evidence" value="ECO:0007669"/>
    <property type="project" value="UniProtKB-KW"/>
</dbReference>
<evidence type="ECO:0000256" key="1">
    <source>
        <dbReference type="ARBA" id="ARBA00022723"/>
    </source>
</evidence>
<dbReference type="PANTHER" id="PTHR14305">
    <property type="entry name" value="E3 UBIQUITIN-PROTEIN LIGASE CCNB1IP1"/>
    <property type="match status" value="1"/>
</dbReference>
<dbReference type="Proteomes" id="UP000240883">
    <property type="component" value="Unassembled WGS sequence"/>
</dbReference>
<dbReference type="Gene3D" id="3.30.40.10">
    <property type="entry name" value="Zinc/RING finger domain, C3HC4 (zinc finger)"/>
    <property type="match status" value="1"/>
</dbReference>
<keyword evidence="2 4" id="KW-0863">Zinc-finger</keyword>
<evidence type="ECO:0000256" key="2">
    <source>
        <dbReference type="ARBA" id="ARBA00022771"/>
    </source>
</evidence>
<organism evidence="7 8">
    <name type="scientific">Corynespora cassiicola Philippines</name>
    <dbReference type="NCBI Taxonomy" id="1448308"/>
    <lineage>
        <taxon>Eukaryota</taxon>
        <taxon>Fungi</taxon>
        <taxon>Dikarya</taxon>
        <taxon>Ascomycota</taxon>
        <taxon>Pezizomycotina</taxon>
        <taxon>Dothideomycetes</taxon>
        <taxon>Pleosporomycetidae</taxon>
        <taxon>Pleosporales</taxon>
        <taxon>Corynesporascaceae</taxon>
        <taxon>Corynespora</taxon>
    </lineage>
</organism>
<dbReference type="InterPro" id="IPR017907">
    <property type="entry name" value="Znf_RING_CS"/>
</dbReference>
<name>A0A2T2P561_CORCC</name>
<evidence type="ECO:0000259" key="6">
    <source>
        <dbReference type="PROSITE" id="PS50089"/>
    </source>
</evidence>
<evidence type="ECO:0000256" key="3">
    <source>
        <dbReference type="ARBA" id="ARBA00022833"/>
    </source>
</evidence>
<dbReference type="STRING" id="1448308.A0A2T2P561"/>
<dbReference type="OrthoDB" id="441210at2759"/>
<dbReference type="Pfam" id="PF14634">
    <property type="entry name" value="zf-RING_5"/>
    <property type="match status" value="1"/>
</dbReference>
<dbReference type="GO" id="GO:0000795">
    <property type="term" value="C:synaptonemal complex"/>
    <property type="evidence" value="ECO:0007669"/>
    <property type="project" value="InterPro"/>
</dbReference>
<protein>
    <recommendedName>
        <fullName evidence="6">RING-type domain-containing protein</fullName>
    </recommendedName>
</protein>
<keyword evidence="3" id="KW-0862">Zinc</keyword>
<dbReference type="EMBL" id="KZ678129">
    <property type="protein sequence ID" value="PSN72824.1"/>
    <property type="molecule type" value="Genomic_DNA"/>
</dbReference>
<dbReference type="InterPro" id="IPR013083">
    <property type="entry name" value="Znf_RING/FYVE/PHD"/>
</dbReference>
<dbReference type="GO" id="GO:0061630">
    <property type="term" value="F:ubiquitin protein ligase activity"/>
    <property type="evidence" value="ECO:0007669"/>
    <property type="project" value="InterPro"/>
</dbReference>
<feature type="non-terminal residue" evidence="7">
    <location>
        <position position="1"/>
    </location>
</feature>
<proteinExistence type="predicted"/>
<sequence length="201" mass="22481">FVLRCNDLKCRVHLNERAIVTTCSHVFCTRCADSSGLSRSANGNRLCPACGTQLINPDDVVMSGLNPSEDYKTSVLSGLSPTIIMECASRGLSFYSYQASQEIVYQEHLAKSLTEKYGTLNQQMDQLIHEANSQIQALQEKMQAMHTEQVALQEKNNELLNAFRERTRAHQQVQKMYQKLKAQMMAYQVADAAGDEVDAAI</sequence>
<evidence type="ECO:0000313" key="8">
    <source>
        <dbReference type="Proteomes" id="UP000240883"/>
    </source>
</evidence>
<gene>
    <name evidence="7" type="ORF">BS50DRAFT_451526</name>
</gene>
<dbReference type="SUPFAM" id="SSF57850">
    <property type="entry name" value="RING/U-box"/>
    <property type="match status" value="1"/>
</dbReference>
<feature type="domain" description="RING-type" evidence="6">
    <location>
        <begin position="10"/>
        <end position="50"/>
    </location>
</feature>
<keyword evidence="5" id="KW-0175">Coiled coil</keyword>
<evidence type="ECO:0000256" key="4">
    <source>
        <dbReference type="PROSITE-ProRule" id="PRU00175"/>
    </source>
</evidence>